<comment type="caution">
    <text evidence="2">The sequence shown here is derived from an EMBL/GenBank/DDBJ whole genome shotgun (WGS) entry which is preliminary data.</text>
</comment>
<dbReference type="RefSeq" id="WP_193917992.1">
    <property type="nucleotide sequence ID" value="NZ_JADEWL010000012.1"/>
</dbReference>
<feature type="transmembrane region" description="Helical" evidence="1">
    <location>
        <begin position="12"/>
        <end position="30"/>
    </location>
</feature>
<keyword evidence="1" id="KW-0812">Transmembrane</keyword>
<evidence type="ECO:0008006" key="4">
    <source>
        <dbReference type="Google" id="ProtNLM"/>
    </source>
</evidence>
<feature type="transmembrane region" description="Helical" evidence="1">
    <location>
        <begin position="79"/>
        <end position="98"/>
    </location>
</feature>
<dbReference type="EMBL" id="JADEWL010000012">
    <property type="protein sequence ID" value="MBE9212239.1"/>
    <property type="molecule type" value="Genomic_DNA"/>
</dbReference>
<dbReference type="Proteomes" id="UP000620559">
    <property type="component" value="Unassembled WGS sequence"/>
</dbReference>
<keyword evidence="1" id="KW-0472">Membrane</keyword>
<protein>
    <recommendedName>
        <fullName evidence="4">ZIP Zinc transporter</fullName>
    </recommendedName>
</protein>
<feature type="transmembrane region" description="Helical" evidence="1">
    <location>
        <begin position="42"/>
        <end position="59"/>
    </location>
</feature>
<feature type="transmembrane region" description="Helical" evidence="1">
    <location>
        <begin position="119"/>
        <end position="140"/>
    </location>
</feature>
<organism evidence="2 3">
    <name type="scientific">Plectonema cf. radiosum LEGE 06105</name>
    <dbReference type="NCBI Taxonomy" id="945769"/>
    <lineage>
        <taxon>Bacteria</taxon>
        <taxon>Bacillati</taxon>
        <taxon>Cyanobacteriota</taxon>
        <taxon>Cyanophyceae</taxon>
        <taxon>Oscillatoriophycideae</taxon>
        <taxon>Oscillatoriales</taxon>
        <taxon>Microcoleaceae</taxon>
        <taxon>Plectonema</taxon>
    </lineage>
</organism>
<evidence type="ECO:0000313" key="2">
    <source>
        <dbReference type="EMBL" id="MBE9212239.1"/>
    </source>
</evidence>
<gene>
    <name evidence="2" type="ORF">IQ247_05860</name>
</gene>
<feature type="transmembrane region" description="Helical" evidence="1">
    <location>
        <begin position="235"/>
        <end position="251"/>
    </location>
</feature>
<feature type="transmembrane region" description="Helical" evidence="1">
    <location>
        <begin position="205"/>
        <end position="223"/>
    </location>
</feature>
<feature type="transmembrane region" description="Helical" evidence="1">
    <location>
        <begin position="181"/>
        <end position="199"/>
    </location>
</feature>
<keyword evidence="1" id="KW-1133">Transmembrane helix</keyword>
<accession>A0A8J7F6C9</accession>
<keyword evidence="3" id="KW-1185">Reference proteome</keyword>
<feature type="transmembrane region" description="Helical" evidence="1">
    <location>
        <begin position="152"/>
        <end position="169"/>
    </location>
</feature>
<reference evidence="2" key="1">
    <citation type="submission" date="2020-10" db="EMBL/GenBank/DDBJ databases">
        <authorList>
            <person name="Castelo-Branco R."/>
            <person name="Eusebio N."/>
            <person name="Adriana R."/>
            <person name="Vieira A."/>
            <person name="Brugerolle De Fraissinette N."/>
            <person name="Rezende De Castro R."/>
            <person name="Schneider M.P."/>
            <person name="Vasconcelos V."/>
            <person name="Leao P.N."/>
        </authorList>
    </citation>
    <scope>NUCLEOTIDE SEQUENCE</scope>
    <source>
        <strain evidence="2">LEGE 06105</strain>
    </source>
</reference>
<proteinExistence type="predicted"/>
<sequence>MNESLSSTSASLILTALIAVGLALTHLFCGKLRFAKIPRSRWLSGAGGVSVAYVFVHILPELSEHQAVLNQTQQELTSYLENHVYLLALLGLSIFYGLEKMASKSRENQEKAGKRDATTQGVFWVHIASFTFYNALIGYLLTHREEQNTQGLLLYSLAMALHFVVNDFGLRENHKGIYDHIGRWILAAAIIVGWVIGSATQIGETTIAVLFAFLAGGIVLNVLKEELPEERESCFWAFALGAAIYSVLLLAL</sequence>
<dbReference type="AlphaFoldDB" id="A0A8J7F6C9"/>
<evidence type="ECO:0000256" key="1">
    <source>
        <dbReference type="SAM" id="Phobius"/>
    </source>
</evidence>
<name>A0A8J7F6C9_9CYAN</name>
<evidence type="ECO:0000313" key="3">
    <source>
        <dbReference type="Proteomes" id="UP000620559"/>
    </source>
</evidence>